<dbReference type="SUPFAM" id="SSF140860">
    <property type="entry name" value="Pseudo ankyrin repeat-like"/>
    <property type="match status" value="1"/>
</dbReference>
<dbReference type="PANTHER" id="PTHR46586:SF3">
    <property type="entry name" value="ANKYRIN REPEAT-CONTAINING PROTEIN"/>
    <property type="match status" value="1"/>
</dbReference>
<dbReference type="PANTHER" id="PTHR46586">
    <property type="entry name" value="ANKYRIN REPEAT-CONTAINING PROTEIN"/>
    <property type="match status" value="1"/>
</dbReference>
<accession>A0A6A3KLD6</accession>
<dbReference type="Proteomes" id="UP000429607">
    <property type="component" value="Unassembled WGS sequence"/>
</dbReference>
<evidence type="ECO:0000313" key="2">
    <source>
        <dbReference type="Proteomes" id="UP000429607"/>
    </source>
</evidence>
<dbReference type="InterPro" id="IPR052050">
    <property type="entry name" value="SecEffector_AnkRepeat"/>
</dbReference>
<proteinExistence type="predicted"/>
<evidence type="ECO:0000313" key="1">
    <source>
        <dbReference type="EMBL" id="KAE9008090.1"/>
    </source>
</evidence>
<dbReference type="InterPro" id="IPR036770">
    <property type="entry name" value="Ankyrin_rpt-contain_sf"/>
</dbReference>
<comment type="caution">
    <text evidence="1">The sequence shown here is derived from an EMBL/GenBank/DDBJ whole genome shotgun (WGS) entry which is preliminary data.</text>
</comment>
<name>A0A6A3KLD6_9STRA</name>
<reference evidence="1 2" key="1">
    <citation type="submission" date="2018-09" db="EMBL/GenBank/DDBJ databases">
        <title>Genomic investigation of the strawberry pathogen Phytophthora fragariae indicates pathogenicity is determined by transcriptional variation in three key races.</title>
        <authorList>
            <person name="Adams T.M."/>
            <person name="Armitage A.D."/>
            <person name="Sobczyk M.K."/>
            <person name="Bates H.J."/>
            <person name="Dunwell J.M."/>
            <person name="Nellist C.F."/>
            <person name="Harrison R.J."/>
        </authorList>
    </citation>
    <scope>NUCLEOTIDE SEQUENCE [LARGE SCALE GENOMIC DNA]</scope>
    <source>
        <strain evidence="1 2">SCRP249</strain>
    </source>
</reference>
<sequence length="188" mass="20973">MGRNKFYSTGILQEAMESENALPLHAAVRIVSRECFPSSEFLPHVEELIDGFIDDFPGQKAFYAACGRGASERALEYLLGRAAPDWNETTRSVARGGHLHVLQWMVVKRQDRRGPWRVDFNGALAEAAAQGHLETAKWLYKYESSEPSRGKALGDAAANGHLAVVQWLWGQGVRDRQSISLQQTGIYK</sequence>
<organism evidence="1 2">
    <name type="scientific">Phytophthora rubi</name>
    <dbReference type="NCBI Taxonomy" id="129364"/>
    <lineage>
        <taxon>Eukaryota</taxon>
        <taxon>Sar</taxon>
        <taxon>Stramenopiles</taxon>
        <taxon>Oomycota</taxon>
        <taxon>Peronosporomycetes</taxon>
        <taxon>Peronosporales</taxon>
        <taxon>Peronosporaceae</taxon>
        <taxon>Phytophthora</taxon>
    </lineage>
</organism>
<gene>
    <name evidence="1" type="ORF">PR001_g16796</name>
</gene>
<dbReference type="Gene3D" id="1.25.40.20">
    <property type="entry name" value="Ankyrin repeat-containing domain"/>
    <property type="match status" value="1"/>
</dbReference>
<dbReference type="AlphaFoldDB" id="A0A6A3KLD6"/>
<protein>
    <submittedName>
        <fullName evidence="1">Uncharacterized protein</fullName>
    </submittedName>
</protein>
<dbReference type="EMBL" id="QXFV01001348">
    <property type="protein sequence ID" value="KAE9008090.1"/>
    <property type="molecule type" value="Genomic_DNA"/>
</dbReference>